<organism evidence="1 2">
    <name type="scientific">Zhongshania aquimaris</name>
    <dbReference type="NCBI Taxonomy" id="2857107"/>
    <lineage>
        <taxon>Bacteria</taxon>
        <taxon>Pseudomonadati</taxon>
        <taxon>Pseudomonadota</taxon>
        <taxon>Gammaproteobacteria</taxon>
        <taxon>Cellvibrionales</taxon>
        <taxon>Spongiibacteraceae</taxon>
        <taxon>Zhongshania</taxon>
    </lineage>
</organism>
<dbReference type="Proteomes" id="UP001166291">
    <property type="component" value="Unassembled WGS sequence"/>
</dbReference>
<dbReference type="PANTHER" id="PTHR11941:SF133">
    <property type="entry name" value="1,2-EPOXYPHENYLACETYL-COA ISOMERASE"/>
    <property type="match status" value="1"/>
</dbReference>
<accession>A0ABS6VNM3</accession>
<name>A0ABS6VNM3_9GAMM</name>
<dbReference type="InterPro" id="IPR001753">
    <property type="entry name" value="Enoyl-CoA_hydra/iso"/>
</dbReference>
<evidence type="ECO:0000313" key="1">
    <source>
        <dbReference type="EMBL" id="MBW2939912.1"/>
    </source>
</evidence>
<comment type="caution">
    <text evidence="1">The sequence shown here is derived from an EMBL/GenBank/DDBJ whole genome shotgun (WGS) entry which is preliminary data.</text>
</comment>
<dbReference type="RefSeq" id="WP_219042147.1">
    <property type="nucleotide sequence ID" value="NZ_JAHWDQ010000001.1"/>
</dbReference>
<dbReference type="Pfam" id="PF00378">
    <property type="entry name" value="ECH_1"/>
    <property type="match status" value="1"/>
</dbReference>
<dbReference type="EMBL" id="JAHWDQ010000001">
    <property type="protein sequence ID" value="MBW2939912.1"/>
    <property type="molecule type" value="Genomic_DNA"/>
</dbReference>
<gene>
    <name evidence="1" type="ORF">KXJ70_03955</name>
</gene>
<sequence>MNYQEILFSRDGHVAIITLNRPDKLNAYTPDMGEELVHALRFSARDSAINAIVITGQGSAFCAGADTEYLKGKRGHCGKLLGEEDFIANFTQEFASLPLLTIAAINGTAAGIGLTGMLAADIRIAATDSKLVFNFAELGILPGLGSSYFLPHLIGEPQAKQLLLSDRRLNGKKAEQLGLVNEAVPSDQVLLRALEIARGVDACKTNMVAYIKRALSAGCESSLEQALANEKTLSNKLKQANEVIQ</sequence>
<reference evidence="1" key="1">
    <citation type="submission" date="2021-07" db="EMBL/GenBank/DDBJ databases">
        <title>Zhongshania sp. CAU 1632 isolated from seawater.</title>
        <authorList>
            <person name="Kim W."/>
        </authorList>
    </citation>
    <scope>NUCLEOTIDE SEQUENCE</scope>
    <source>
        <strain evidence="1">CAU 1632</strain>
    </source>
</reference>
<dbReference type="CDD" id="cd06558">
    <property type="entry name" value="crotonase-like"/>
    <property type="match status" value="1"/>
</dbReference>
<evidence type="ECO:0000313" key="2">
    <source>
        <dbReference type="Proteomes" id="UP001166291"/>
    </source>
</evidence>
<protein>
    <submittedName>
        <fullName evidence="1">Enoyl-CoA hydratase/isomerase family protein</fullName>
    </submittedName>
</protein>
<dbReference type="PANTHER" id="PTHR11941">
    <property type="entry name" value="ENOYL-COA HYDRATASE-RELATED"/>
    <property type="match status" value="1"/>
</dbReference>
<proteinExistence type="predicted"/>
<keyword evidence="2" id="KW-1185">Reference proteome</keyword>